<comment type="cofactor">
    <cofactor evidence="18">
        <name>[2Fe-2S] cluster</name>
        <dbReference type="ChEBI" id="CHEBI:190135"/>
    </cofactor>
    <text evidence="18">Binds 2 [2Fe-2S] clusters.</text>
</comment>
<feature type="domain" description="FAD-binding PCMH-type" evidence="19">
    <location>
        <begin position="171"/>
        <end position="354"/>
    </location>
</feature>
<dbReference type="PANTHER" id="PTHR11908">
    <property type="entry name" value="XANTHINE DEHYDROGENASE"/>
    <property type="match status" value="1"/>
</dbReference>
<dbReference type="GO" id="GO:0016491">
    <property type="term" value="F:oxidoreductase activity"/>
    <property type="evidence" value="ECO:0007669"/>
    <property type="project" value="UniProtKB-KW"/>
</dbReference>
<dbReference type="SUPFAM" id="SSF56176">
    <property type="entry name" value="FAD-binding/transporter-associated domain-like"/>
    <property type="match status" value="1"/>
</dbReference>
<keyword evidence="8 18" id="KW-0479">Metal-binding</keyword>
<evidence type="ECO:0000256" key="17">
    <source>
        <dbReference type="PIRSR" id="PIRSR000127-2"/>
    </source>
</evidence>
<dbReference type="InterPro" id="IPR036884">
    <property type="entry name" value="2Fe-2S-bd_dom_sf"/>
</dbReference>
<dbReference type="Proteomes" id="UP000719412">
    <property type="component" value="Unassembled WGS sequence"/>
</dbReference>
<evidence type="ECO:0000256" key="12">
    <source>
        <dbReference type="ARBA" id="ARBA00023014"/>
    </source>
</evidence>
<gene>
    <name evidence="20" type="ORF">GEV33_002097</name>
</gene>
<dbReference type="InterPro" id="IPR016166">
    <property type="entry name" value="FAD-bd_PCMH"/>
</dbReference>
<keyword evidence="7 18" id="KW-0001">2Fe-2S</keyword>
<feature type="binding site" evidence="18">
    <location>
        <position position="13"/>
    </location>
    <ligand>
        <name>[2Fe-2S] cluster</name>
        <dbReference type="ChEBI" id="CHEBI:190135"/>
        <label>1</label>
    </ligand>
</feature>
<evidence type="ECO:0000313" key="21">
    <source>
        <dbReference type="Proteomes" id="UP000719412"/>
    </source>
</evidence>
<dbReference type="FunFam" id="3.90.1170.50:FF:000003">
    <property type="entry name" value="Aldehyde oxidase"/>
    <property type="match status" value="1"/>
</dbReference>
<dbReference type="InterPro" id="IPR036318">
    <property type="entry name" value="FAD-bd_PCMH-like_sf"/>
</dbReference>
<dbReference type="Pfam" id="PF00941">
    <property type="entry name" value="FAD_binding_5"/>
    <property type="match status" value="1"/>
</dbReference>
<dbReference type="InterPro" id="IPR036683">
    <property type="entry name" value="CO_DH_flav_C_dom_sf"/>
</dbReference>
<evidence type="ECO:0000256" key="10">
    <source>
        <dbReference type="ARBA" id="ARBA00023002"/>
    </source>
</evidence>
<dbReference type="Pfam" id="PF02738">
    <property type="entry name" value="MoCoBD_1"/>
    <property type="match status" value="1"/>
</dbReference>
<dbReference type="InterPro" id="IPR000674">
    <property type="entry name" value="Ald_Oxase/Xan_DH_a/b"/>
</dbReference>
<evidence type="ECO:0000256" key="9">
    <source>
        <dbReference type="ARBA" id="ARBA00022827"/>
    </source>
</evidence>
<reference evidence="20" key="1">
    <citation type="journal article" date="2020" name="J Insects Food Feed">
        <title>The yellow mealworm (Tenebrio molitor) genome: a resource for the emerging insects as food and feed industry.</title>
        <authorList>
            <person name="Eriksson T."/>
            <person name="Andere A."/>
            <person name="Kelstrup H."/>
            <person name="Emery V."/>
            <person name="Picard C."/>
        </authorList>
    </citation>
    <scope>NUCLEOTIDE SEQUENCE</scope>
    <source>
        <strain evidence="20">Stoneville</strain>
        <tissue evidence="20">Whole head</tissue>
    </source>
</reference>
<dbReference type="PROSITE" id="PS00197">
    <property type="entry name" value="2FE2S_FER_1"/>
    <property type="match status" value="2"/>
</dbReference>
<dbReference type="CDD" id="cd00207">
    <property type="entry name" value="fer2"/>
    <property type="match status" value="1"/>
</dbReference>
<dbReference type="InterPro" id="IPR012675">
    <property type="entry name" value="Beta-grasp_dom_sf"/>
</dbReference>
<accession>A0A8J6HU63</accession>
<feature type="binding site" evidence="18">
    <location>
        <position position="842"/>
    </location>
    <ligand>
        <name>Mo-molybdopterin</name>
        <dbReference type="ChEBI" id="CHEBI:71302"/>
    </ligand>
    <ligandPart>
        <name>Mo</name>
        <dbReference type="ChEBI" id="CHEBI:28685"/>
    </ligandPart>
</feature>
<dbReference type="Gene3D" id="3.30.465.10">
    <property type="match status" value="1"/>
</dbReference>
<reference evidence="20" key="2">
    <citation type="submission" date="2021-08" db="EMBL/GenBank/DDBJ databases">
        <authorList>
            <person name="Eriksson T."/>
        </authorList>
    </citation>
    <scope>NUCLEOTIDE SEQUENCE</scope>
    <source>
        <strain evidence="20">Stoneville</strain>
        <tissue evidence="20">Whole head</tissue>
    </source>
</reference>
<dbReference type="InterPro" id="IPR016169">
    <property type="entry name" value="FAD-bd_PCMH_sub2"/>
</dbReference>
<evidence type="ECO:0000256" key="2">
    <source>
        <dbReference type="ARBA" id="ARBA00004275"/>
    </source>
</evidence>
<comment type="similarity">
    <text evidence="3">Belongs to the xanthine dehydrogenase family.</text>
</comment>
<evidence type="ECO:0000256" key="7">
    <source>
        <dbReference type="ARBA" id="ARBA00022714"/>
    </source>
</evidence>
<feature type="binding site" evidence="18">
    <location>
        <position position="994"/>
    </location>
    <ligand>
        <name>Mo-molybdopterin</name>
        <dbReference type="ChEBI" id="CHEBI:71302"/>
    </ligand>
    <ligandPart>
        <name>Mo</name>
        <dbReference type="ChEBI" id="CHEBI:28685"/>
    </ligandPart>
</feature>
<feature type="binding site" evidence="18">
    <location>
        <position position="78"/>
    </location>
    <ligand>
        <name>[2Fe-2S] cluster</name>
        <dbReference type="ChEBI" id="CHEBI:190135"/>
        <label>2</label>
    </ligand>
</feature>
<evidence type="ECO:0000313" key="20">
    <source>
        <dbReference type="EMBL" id="KAH0820697.1"/>
    </source>
</evidence>
<dbReference type="Pfam" id="PF20256">
    <property type="entry name" value="MoCoBD_2"/>
    <property type="match status" value="1"/>
</dbReference>
<dbReference type="Gene3D" id="3.30.390.50">
    <property type="entry name" value="CO dehydrogenase flavoprotein, C-terminal domain"/>
    <property type="match status" value="1"/>
</dbReference>
<dbReference type="InterPro" id="IPR006058">
    <property type="entry name" value="2Fe2S_fd_BS"/>
</dbReference>
<proteinExistence type="inferred from homology"/>
<dbReference type="SUPFAM" id="SSF47741">
    <property type="entry name" value="CO dehydrogenase ISP C-domain like"/>
    <property type="match status" value="2"/>
</dbReference>
<dbReference type="GO" id="GO:0051537">
    <property type="term" value="F:2 iron, 2 sulfur cluster binding"/>
    <property type="evidence" value="ECO:0007669"/>
    <property type="project" value="UniProtKB-KW"/>
</dbReference>
<feature type="binding site" evidence="18">
    <location>
        <position position="114"/>
    </location>
    <ligand>
        <name>[2Fe-2S] cluster</name>
        <dbReference type="ChEBI" id="CHEBI:190135"/>
        <label>2</label>
    </ligand>
</feature>
<keyword evidence="6" id="KW-0285">Flavoprotein</keyword>
<protein>
    <recommendedName>
        <fullName evidence="19">FAD-binding PCMH-type domain-containing protein</fullName>
    </recommendedName>
</protein>
<dbReference type="Pfam" id="PF00111">
    <property type="entry name" value="Fer2"/>
    <property type="match status" value="1"/>
</dbReference>
<dbReference type="FunFam" id="3.30.365.10:FF:000001">
    <property type="entry name" value="Xanthine dehydrogenase oxidase"/>
    <property type="match status" value="1"/>
</dbReference>
<comment type="caution">
    <text evidence="20">The sequence shown here is derived from an EMBL/GenBank/DDBJ whole genome shotgun (WGS) entry which is preliminary data.</text>
</comment>
<feature type="active site" description="Proton acceptor" evidence="16">
    <location>
        <position position="1165"/>
    </location>
</feature>
<evidence type="ECO:0000256" key="15">
    <source>
        <dbReference type="ARBA" id="ARBA00034078"/>
    </source>
</evidence>
<dbReference type="SUPFAM" id="SSF54665">
    <property type="entry name" value="CO dehydrogenase molybdoprotein N-domain-like"/>
    <property type="match status" value="1"/>
</dbReference>
<feature type="binding site" evidence="18">
    <location>
        <position position="699"/>
    </location>
    <ligand>
        <name>Mo-molybdopterin</name>
        <dbReference type="ChEBI" id="CHEBI:71302"/>
    </ligand>
    <ligandPart>
        <name>Mo</name>
        <dbReference type="ChEBI" id="CHEBI:28685"/>
    </ligandPart>
</feature>
<evidence type="ECO:0000256" key="14">
    <source>
        <dbReference type="ARBA" id="ARBA00023140"/>
    </source>
</evidence>
<dbReference type="InterPro" id="IPR008274">
    <property type="entry name" value="AldOxase/xan_DH_MoCoBD1"/>
</dbReference>
<evidence type="ECO:0000256" key="11">
    <source>
        <dbReference type="ARBA" id="ARBA00023004"/>
    </source>
</evidence>
<dbReference type="FunFam" id="3.30.465.10:FF:000013">
    <property type="entry name" value="Aldehyde oxidase"/>
    <property type="match status" value="1"/>
</dbReference>
<feature type="binding site" evidence="17">
    <location>
        <position position="344"/>
    </location>
    <ligand>
        <name>FAD</name>
        <dbReference type="ChEBI" id="CHEBI:57692"/>
    </ligand>
</feature>
<keyword evidence="14" id="KW-0576">Peroxisome</keyword>
<feature type="binding site" evidence="18">
    <location>
        <position position="81"/>
    </location>
    <ligand>
        <name>[2Fe-2S] cluster</name>
        <dbReference type="ChEBI" id="CHEBI:190135"/>
        <label>2</label>
    </ligand>
</feature>
<dbReference type="GO" id="GO:0005506">
    <property type="term" value="F:iron ion binding"/>
    <property type="evidence" value="ECO:0007669"/>
    <property type="project" value="InterPro"/>
</dbReference>
<keyword evidence="13" id="KW-0520">NAD</keyword>
<feature type="binding site" evidence="18">
    <location>
        <position position="8"/>
    </location>
    <ligand>
        <name>[2Fe-2S] cluster</name>
        <dbReference type="ChEBI" id="CHEBI:190135"/>
        <label>1</label>
    </ligand>
</feature>
<dbReference type="PIRSF" id="PIRSF000127">
    <property type="entry name" value="Xanthine_DH"/>
    <property type="match status" value="1"/>
</dbReference>
<evidence type="ECO:0000256" key="4">
    <source>
        <dbReference type="ARBA" id="ARBA00011738"/>
    </source>
</evidence>
<dbReference type="InterPro" id="IPR036010">
    <property type="entry name" value="2Fe-2S_ferredoxin-like_sf"/>
</dbReference>
<keyword evidence="5 18" id="KW-0500">Molybdenum</keyword>
<dbReference type="PROSITE" id="PS51387">
    <property type="entry name" value="FAD_PCMH"/>
    <property type="match status" value="1"/>
</dbReference>
<dbReference type="Gene3D" id="1.10.150.120">
    <property type="entry name" value="[2Fe-2S]-binding domain"/>
    <property type="match status" value="2"/>
</dbReference>
<evidence type="ECO:0000259" key="19">
    <source>
        <dbReference type="PROSITE" id="PS51387"/>
    </source>
</evidence>
<dbReference type="InterPro" id="IPR016208">
    <property type="entry name" value="Ald_Oxase/xanthine_DH-like"/>
</dbReference>
<dbReference type="SUPFAM" id="SSF54292">
    <property type="entry name" value="2Fe-2S ferredoxin-like"/>
    <property type="match status" value="2"/>
</dbReference>
<dbReference type="Pfam" id="PF01799">
    <property type="entry name" value="Fer2_2"/>
    <property type="match status" value="2"/>
</dbReference>
<evidence type="ECO:0000256" key="5">
    <source>
        <dbReference type="ARBA" id="ARBA00022505"/>
    </source>
</evidence>
<keyword evidence="9 17" id="KW-0274">FAD</keyword>
<dbReference type="InterPro" id="IPR002888">
    <property type="entry name" value="2Fe-2S-bd"/>
</dbReference>
<comment type="cofactor">
    <cofactor evidence="1 17">
        <name>FAD</name>
        <dbReference type="ChEBI" id="CHEBI:57692"/>
    </cofactor>
</comment>
<evidence type="ECO:0000256" key="6">
    <source>
        <dbReference type="ARBA" id="ARBA00022630"/>
    </source>
</evidence>
<organism evidence="20 21">
    <name type="scientific">Tenebrio molitor</name>
    <name type="common">Yellow mealworm beetle</name>
    <dbReference type="NCBI Taxonomy" id="7067"/>
    <lineage>
        <taxon>Eukaryota</taxon>
        <taxon>Metazoa</taxon>
        <taxon>Ecdysozoa</taxon>
        <taxon>Arthropoda</taxon>
        <taxon>Hexapoda</taxon>
        <taxon>Insecta</taxon>
        <taxon>Pterygota</taxon>
        <taxon>Neoptera</taxon>
        <taxon>Endopterygota</taxon>
        <taxon>Coleoptera</taxon>
        <taxon>Polyphaga</taxon>
        <taxon>Cucujiformia</taxon>
        <taxon>Tenebrionidae</taxon>
        <taxon>Tenebrio</taxon>
    </lineage>
</organism>
<feature type="binding site" evidence="18">
    <location>
        <position position="38"/>
    </location>
    <ligand>
        <name>[2Fe-2S] cluster</name>
        <dbReference type="ChEBI" id="CHEBI:190135"/>
        <label>1</label>
    </ligand>
</feature>
<feature type="binding site" evidence="18">
    <location>
        <position position="730"/>
    </location>
    <ligand>
        <name>Mo-molybdopterin</name>
        <dbReference type="ChEBI" id="CHEBI:71302"/>
    </ligand>
    <ligandPart>
        <name>Mo</name>
        <dbReference type="ChEBI" id="CHEBI:28685"/>
    </ligandPart>
</feature>
<dbReference type="Gene3D" id="3.30.365.10">
    <property type="entry name" value="Aldehyde oxidase/xanthine dehydrogenase, molybdopterin binding domain"/>
    <property type="match status" value="4"/>
</dbReference>
<comment type="subcellular location">
    <subcellularLocation>
        <location evidence="2">Peroxisome</location>
    </subcellularLocation>
</comment>
<dbReference type="FunFam" id="3.30.390.50:FF:000003">
    <property type="entry name" value="Aldehyde oxidase1"/>
    <property type="match status" value="1"/>
</dbReference>
<feature type="binding site" evidence="17">
    <location>
        <position position="362"/>
    </location>
    <ligand>
        <name>FAD</name>
        <dbReference type="ChEBI" id="CHEBI:57692"/>
    </ligand>
</feature>
<keyword evidence="12 18" id="KW-0411">Iron-sulfur</keyword>
<dbReference type="Pfam" id="PF01315">
    <property type="entry name" value="Ald_Xan_dh_C"/>
    <property type="match status" value="1"/>
</dbReference>
<evidence type="ECO:0000256" key="13">
    <source>
        <dbReference type="ARBA" id="ARBA00023027"/>
    </source>
</evidence>
<dbReference type="Gene3D" id="3.10.20.30">
    <property type="match status" value="2"/>
</dbReference>
<dbReference type="Pfam" id="PF03450">
    <property type="entry name" value="CO_deh_flav_C"/>
    <property type="match status" value="1"/>
</dbReference>
<evidence type="ECO:0000256" key="3">
    <source>
        <dbReference type="ARBA" id="ARBA00006849"/>
    </source>
</evidence>
<dbReference type="SMART" id="SM01008">
    <property type="entry name" value="Ald_Xan_dh_C"/>
    <property type="match status" value="1"/>
</dbReference>
<dbReference type="SUPFAM" id="SSF56003">
    <property type="entry name" value="Molybdenum cofactor-binding domain"/>
    <property type="match status" value="1"/>
</dbReference>
<comment type="subunit">
    <text evidence="4">Homodimer.</text>
</comment>
<dbReference type="InterPro" id="IPR046867">
    <property type="entry name" value="AldOxase/xan_DH_MoCoBD2"/>
</dbReference>
<dbReference type="EMBL" id="JABDTM020011144">
    <property type="protein sequence ID" value="KAH0820697.1"/>
    <property type="molecule type" value="Genomic_DNA"/>
</dbReference>
<feature type="binding site" evidence="18">
    <location>
        <position position="112"/>
    </location>
    <ligand>
        <name>[2Fe-2S] cluster</name>
        <dbReference type="ChEBI" id="CHEBI:190135"/>
        <label>2</label>
    </ligand>
</feature>
<evidence type="ECO:0000256" key="1">
    <source>
        <dbReference type="ARBA" id="ARBA00001974"/>
    </source>
</evidence>
<dbReference type="InterPro" id="IPR016167">
    <property type="entry name" value="FAD-bd_PCMH_sub1"/>
</dbReference>
<dbReference type="FunFam" id="3.30.365.10:FF:000002">
    <property type="entry name" value="Xanthine dehydrogenase oxidase"/>
    <property type="match status" value="1"/>
</dbReference>
<dbReference type="Gene3D" id="3.30.43.10">
    <property type="entry name" value="Uridine Diphospho-n-acetylenolpyruvylglucosamine Reductase, domain 2"/>
    <property type="match status" value="1"/>
</dbReference>
<keyword evidence="11 18" id="KW-0408">Iron</keyword>
<dbReference type="InterPro" id="IPR036856">
    <property type="entry name" value="Ald_Oxase/Xan_DH_a/b_sf"/>
</dbReference>
<dbReference type="SUPFAM" id="SSF55447">
    <property type="entry name" value="CO dehydrogenase flavoprotein C-terminal domain-like"/>
    <property type="match status" value="1"/>
</dbReference>
<dbReference type="Gene3D" id="3.90.1170.50">
    <property type="entry name" value="Aldehyde oxidase/xanthine dehydrogenase, a/b hammerhead"/>
    <property type="match status" value="1"/>
</dbReference>
<dbReference type="GO" id="GO:0005777">
    <property type="term" value="C:peroxisome"/>
    <property type="evidence" value="ECO:0007669"/>
    <property type="project" value="UniProtKB-SubCell"/>
</dbReference>
<comment type="cofactor">
    <cofactor evidence="15">
        <name>[2Fe-2S] cluster</name>
        <dbReference type="ChEBI" id="CHEBI:190135"/>
    </cofactor>
</comment>
<dbReference type="GO" id="GO:0071949">
    <property type="term" value="F:FAD binding"/>
    <property type="evidence" value="ECO:0007669"/>
    <property type="project" value="InterPro"/>
</dbReference>
<dbReference type="InterPro" id="IPR002346">
    <property type="entry name" value="Mopterin_DH_FAD-bd"/>
</dbReference>
<comment type="cofactor">
    <cofactor evidence="18">
        <name>Mo-molybdopterin</name>
        <dbReference type="ChEBI" id="CHEBI:71302"/>
    </cofactor>
    <text evidence="18">Binds 1 Mo-molybdopterin (Mo-MPT) cofactor per subunit.</text>
</comment>
<evidence type="ECO:0000256" key="8">
    <source>
        <dbReference type="ARBA" id="ARBA00022723"/>
    </source>
</evidence>
<evidence type="ECO:0000256" key="18">
    <source>
        <dbReference type="PIRSR" id="PIRSR000127-3"/>
    </source>
</evidence>
<dbReference type="InterPro" id="IPR037165">
    <property type="entry name" value="AldOxase/xan_DH_Mopterin-bd_sf"/>
</dbReference>
<keyword evidence="10" id="KW-0560">Oxidoreductase</keyword>
<name>A0A8J6HU63_TENMO</name>
<feature type="binding site" evidence="18">
    <location>
        <position position="16"/>
    </location>
    <ligand>
        <name>[2Fe-2S] cluster</name>
        <dbReference type="ChEBI" id="CHEBI:190135"/>
        <label>1</label>
    </ligand>
</feature>
<dbReference type="InterPro" id="IPR005107">
    <property type="entry name" value="CO_DH_flav_C"/>
</dbReference>
<dbReference type="SMART" id="SM01092">
    <property type="entry name" value="CO_deh_flav_C"/>
    <property type="match status" value="1"/>
</dbReference>
<evidence type="ECO:0000256" key="16">
    <source>
        <dbReference type="PIRSR" id="PIRSR000127-1"/>
    </source>
</evidence>
<dbReference type="FunFam" id="3.10.20.30:FF:000012">
    <property type="entry name" value="Xanthine dehydrogenase/oxidase"/>
    <property type="match status" value="1"/>
</dbReference>
<sequence length="1442" mass="159818">MTGTKAMCLEGGCGACVVVLQNKDPITEKDVFLAVNSCLTLILSCNGWRIFTIEGIGNPLDDYHLIQKTLAAFNGTQCGFCSPGMVMNMYALYKSGELTMKQVEDSFSGNLCRCTGYRPILTAFKSLCKDASPEMLGTCPDIEDLKVCPKEKCVEKCDKQCEKSTKEPFYLEFEDSKWIKVHTLQDLLLTLAHYATSSYRLVAGNTAQGVYKSYQDPVDIYIDVTDIPELKVHEVDNQSCVLGANTTLTDTIEFFNKVAQTRFNYHYLKQMADHINLVANIPVRNRGTIAGNLMIKHDHHEFPSDIFLILETVGAELTIVNFDGDETKLSPLKFITYDMSQSVLKTITLTPYPDSCKYVSYKIMPRAQNTHAHVNSGFFFRFGKDDSLQAATIVFGNINPTFVHAKKSEQLLKDKNLFDNSVLGQVYDSLASELAPDVIPPDPSPIFRKQLAIALFYKAILSIAPSDKLSPAMKSGGTLLDRPVSTGVQDYETNKSLYPLTQAITKLEALAQTSGQAQYVEDLPDLPSQLFGALVLAEAPPNSTIQKVDPSKALKCDDIVAFYSKDDIPGNNSFTPIMPMINTEEEIFCSGRVLYYEQPIGILVGKNQDSVTDAVKLVDVTYSSPNVAPLLNVRQVLKAGRNDRITQYKTIQATRKGNDVKKVIKGTFDIYHQYHFHMETQCCSVVPNENGLDVYPSSQWMDLIQVGIAKMLNIQTSRVNVTIRRCGGGFGGKITRNGLVSCAAALAAWKLKQPVKLRLPLTTNMVALGKRYPLSSDYEVGVDDKGVIQYLNCSNYTDVGAMYDEDMSFWLWKMFLSLYTSDTFTLDFNRVVTDTHTNTWCRGPGSVEGLAAIESIMEHVSHETKIDALELRRRNLTNETPIGNYFDDISSWAGVDARKQDIAAFNKQNRWKKRGLAVVPMSFDLQLQGPHLTTVSIFQGDGSVQISHGGIEIGQGINTKAAQVCAYLLKIPLEKVTVLPSNSFVSPNNTPTGGSIASDGVCYGVQKACEELLSRIKPYQADGLSWEDVIKKCHEQNVKLVATGVYAPKTDDVKPYSIYGICAAEVMVDILTGQHLVTRVDLIQDTGISLSPFIDIGQVEGALVMGLGYYTMERIVFNYEGKILTNNTWTYYPPGAKDIPIDFRVKLPKNNPNPLGVLKSKGTGEPAFCLGVSVPFAIRNALASARVDAKESNPTWFPMVKTEDVDPDTTLNVYLRNNLHMTGTKAMCREGGCGACIVVLQNKDPFTEKEIFLAVNSCLIPILACNGWRIYTIEGIGNPSNGYHPVQQILAKFNGTQCGFCSPGMVMNMYALYQSGKLTMAEVENSFGGNICRCTGYRPILAAFKSLCVDASPDVLGQYPDIEDLKICPKANCAQKCGECKESTKEPFYHTVGNSRWIKVYLLQDLLSMMSYYYNYNYKLVAGSTAQGDRYNFQNKNLYVRF</sequence>
<dbReference type="InterPro" id="IPR001041">
    <property type="entry name" value="2Fe-2S_ferredoxin-type"/>
</dbReference>
<dbReference type="PANTHER" id="PTHR11908:SF132">
    <property type="entry name" value="ALDEHYDE OXIDASE 1-RELATED"/>
    <property type="match status" value="1"/>
</dbReference>
<keyword evidence="21" id="KW-1185">Reference proteome</keyword>